<evidence type="ECO:0000256" key="1">
    <source>
        <dbReference type="SAM" id="Phobius"/>
    </source>
</evidence>
<comment type="caution">
    <text evidence="2">The sequence shown here is derived from an EMBL/GenBank/DDBJ whole genome shotgun (WGS) entry which is preliminary data.</text>
</comment>
<reference evidence="2 3" key="1">
    <citation type="submission" date="2022-12" db="EMBL/GenBank/DDBJ databases">
        <title>Chromosome-level genome of Tegillarca granosa.</title>
        <authorList>
            <person name="Kim J."/>
        </authorList>
    </citation>
    <scope>NUCLEOTIDE SEQUENCE [LARGE SCALE GENOMIC DNA]</scope>
    <source>
        <strain evidence="2">Teg-2019</strain>
        <tissue evidence="2">Adductor muscle</tissue>
    </source>
</reference>
<dbReference type="EMBL" id="JARBDR010000141">
    <property type="protein sequence ID" value="KAJ8320295.1"/>
    <property type="molecule type" value="Genomic_DNA"/>
</dbReference>
<evidence type="ECO:0000313" key="2">
    <source>
        <dbReference type="EMBL" id="KAJ8320295.1"/>
    </source>
</evidence>
<dbReference type="Proteomes" id="UP001217089">
    <property type="component" value="Unassembled WGS sequence"/>
</dbReference>
<keyword evidence="1" id="KW-1133">Transmembrane helix</keyword>
<gene>
    <name evidence="2" type="ORF">KUTeg_001882</name>
</gene>
<keyword evidence="1" id="KW-0472">Membrane</keyword>
<proteinExistence type="predicted"/>
<sequence length="155" mass="18183">MILNPFSEYFWVASKIEVNIYNVSWHILVYHFRTSLELMGVSLCACSFLLKSNTWINYTKIECIDFKQILKKTFICQVVRIFSQTKDLRVSGLIPKPIDLLIKFSIFCNGLLIVFACIIFSKAFDFILDGNHFLVLNRAEKRPWIRFKLFLSTPN</sequence>
<keyword evidence="3" id="KW-1185">Reference proteome</keyword>
<protein>
    <submittedName>
        <fullName evidence="2">Uncharacterized protein</fullName>
    </submittedName>
</protein>
<accession>A0ABQ9FX33</accession>
<name>A0ABQ9FX33_TEGGR</name>
<feature type="transmembrane region" description="Helical" evidence="1">
    <location>
        <begin position="100"/>
        <end position="121"/>
    </location>
</feature>
<evidence type="ECO:0000313" key="3">
    <source>
        <dbReference type="Proteomes" id="UP001217089"/>
    </source>
</evidence>
<organism evidence="2 3">
    <name type="scientific">Tegillarca granosa</name>
    <name type="common">Malaysian cockle</name>
    <name type="synonym">Anadara granosa</name>
    <dbReference type="NCBI Taxonomy" id="220873"/>
    <lineage>
        <taxon>Eukaryota</taxon>
        <taxon>Metazoa</taxon>
        <taxon>Spiralia</taxon>
        <taxon>Lophotrochozoa</taxon>
        <taxon>Mollusca</taxon>
        <taxon>Bivalvia</taxon>
        <taxon>Autobranchia</taxon>
        <taxon>Pteriomorphia</taxon>
        <taxon>Arcoida</taxon>
        <taxon>Arcoidea</taxon>
        <taxon>Arcidae</taxon>
        <taxon>Tegillarca</taxon>
    </lineage>
</organism>
<keyword evidence="1" id="KW-0812">Transmembrane</keyword>